<reference evidence="2 3" key="1">
    <citation type="journal article" date="2013" name="Proc. Natl. Acad. Sci. U.S.A.">
        <title>Genome of an arbuscular mycorrhizal fungus provides insight into the oldest plant symbiosis.</title>
        <authorList>
            <person name="Tisserant E."/>
            <person name="Malbreil M."/>
            <person name="Kuo A."/>
            <person name="Kohler A."/>
            <person name="Symeonidi A."/>
            <person name="Balestrini R."/>
            <person name="Charron P."/>
            <person name="Duensing N."/>
            <person name="Frei Dit Frey N."/>
            <person name="Gianinazzi-Pearson V."/>
            <person name="Gilbert L.B."/>
            <person name="Handa Y."/>
            <person name="Herr J.R."/>
            <person name="Hijri M."/>
            <person name="Koul R."/>
            <person name="Kawaguchi M."/>
            <person name="Krajinski F."/>
            <person name="Lammers P.J."/>
            <person name="Masclaux F.G."/>
            <person name="Murat C."/>
            <person name="Morin E."/>
            <person name="Ndikumana S."/>
            <person name="Pagni M."/>
            <person name="Petitpierre D."/>
            <person name="Requena N."/>
            <person name="Rosikiewicz P."/>
            <person name="Riley R."/>
            <person name="Saito K."/>
            <person name="San Clemente H."/>
            <person name="Shapiro H."/>
            <person name="van Tuinen D."/>
            <person name="Becard G."/>
            <person name="Bonfante P."/>
            <person name="Paszkowski U."/>
            <person name="Shachar-Hill Y.Y."/>
            <person name="Tuskan G.A."/>
            <person name="Young P.W."/>
            <person name="Sanders I.R."/>
            <person name="Henrissat B."/>
            <person name="Rensing S.A."/>
            <person name="Grigoriev I.V."/>
            <person name="Corradi N."/>
            <person name="Roux C."/>
            <person name="Martin F."/>
        </authorList>
    </citation>
    <scope>NUCLEOTIDE SEQUENCE [LARGE SCALE GENOMIC DNA]</scope>
    <source>
        <strain evidence="2 3">DAOM 197198</strain>
    </source>
</reference>
<reference evidence="2 3" key="2">
    <citation type="journal article" date="2018" name="New Phytol.">
        <title>High intraspecific genome diversity in the model arbuscular mycorrhizal symbiont Rhizophagus irregularis.</title>
        <authorList>
            <person name="Chen E.C.H."/>
            <person name="Morin E."/>
            <person name="Beaudet D."/>
            <person name="Noel J."/>
            <person name="Yildirir G."/>
            <person name="Ndikumana S."/>
            <person name="Charron P."/>
            <person name="St-Onge C."/>
            <person name="Giorgi J."/>
            <person name="Kruger M."/>
            <person name="Marton T."/>
            <person name="Ropars J."/>
            <person name="Grigoriev I.V."/>
            <person name="Hainaut M."/>
            <person name="Henrissat B."/>
            <person name="Roux C."/>
            <person name="Martin F."/>
            <person name="Corradi N."/>
        </authorList>
    </citation>
    <scope>NUCLEOTIDE SEQUENCE [LARGE SCALE GENOMIC DNA]</scope>
    <source>
        <strain evidence="2 3">DAOM 197198</strain>
    </source>
</reference>
<dbReference type="Proteomes" id="UP000018888">
    <property type="component" value="Unassembled WGS sequence"/>
</dbReference>
<feature type="coiled-coil region" evidence="1">
    <location>
        <begin position="17"/>
        <end position="51"/>
    </location>
</feature>
<keyword evidence="1" id="KW-0175">Coiled coil</keyword>
<dbReference type="VEuPathDB" id="FungiDB:RhiirFUN_011201"/>
<proteinExistence type="predicted"/>
<protein>
    <submittedName>
        <fullName evidence="2">Uncharacterized protein</fullName>
    </submittedName>
</protein>
<accession>A0A2P4PRW1</accession>
<name>A0A2P4PRW1_RHIID</name>
<evidence type="ECO:0000313" key="2">
    <source>
        <dbReference type="EMBL" id="POG68100.1"/>
    </source>
</evidence>
<dbReference type="AlphaFoldDB" id="A0A2P4PRW1"/>
<dbReference type="EMBL" id="AUPC02000158">
    <property type="protein sequence ID" value="POG68100.1"/>
    <property type="molecule type" value="Genomic_DNA"/>
</dbReference>
<organism evidence="2 3">
    <name type="scientific">Rhizophagus irregularis (strain DAOM 181602 / DAOM 197198 / MUCL 43194)</name>
    <name type="common">Arbuscular mycorrhizal fungus</name>
    <name type="synonym">Glomus intraradices</name>
    <dbReference type="NCBI Taxonomy" id="747089"/>
    <lineage>
        <taxon>Eukaryota</taxon>
        <taxon>Fungi</taxon>
        <taxon>Fungi incertae sedis</taxon>
        <taxon>Mucoromycota</taxon>
        <taxon>Glomeromycotina</taxon>
        <taxon>Glomeromycetes</taxon>
        <taxon>Glomerales</taxon>
        <taxon>Glomeraceae</taxon>
        <taxon>Rhizophagus</taxon>
    </lineage>
</organism>
<evidence type="ECO:0000256" key="1">
    <source>
        <dbReference type="SAM" id="Coils"/>
    </source>
</evidence>
<keyword evidence="3" id="KW-1185">Reference proteome</keyword>
<evidence type="ECO:0000313" key="3">
    <source>
        <dbReference type="Proteomes" id="UP000018888"/>
    </source>
</evidence>
<gene>
    <name evidence="2" type="ORF">GLOIN_2v1778600</name>
</gene>
<sequence length="171" mass="20097">MLNSKKWILTKEQIAYNNGFERRIERLENNLKSAQEHSNNLKAKINQLTSTIEIQRHWIDELQQKHNTFIENEETIISRLTSNEDGLRNMKNEDDFSKYKRAYGQLFTTISLFSQVAFGKPLKDHYKKIEDNDIIIKLSKKYGFGLRKKLFSTGIYISSMFLVKTKKEGNG</sequence>
<comment type="caution">
    <text evidence="2">The sequence shown here is derived from an EMBL/GenBank/DDBJ whole genome shotgun (WGS) entry which is preliminary data.</text>
</comment>